<dbReference type="Proteomes" id="UP000029981">
    <property type="component" value="Chromosome 1"/>
</dbReference>
<dbReference type="Gramene" id="KGN64086">
    <property type="protein sequence ID" value="KGN64086"/>
    <property type="gene ID" value="Csa_1G040000"/>
</dbReference>
<reference evidence="2 3" key="4">
    <citation type="journal article" date="2011" name="BMC Genomics">
        <title>RNA-Seq improves annotation of protein-coding genes in the cucumber genome.</title>
        <authorList>
            <person name="Li Z."/>
            <person name="Zhang Z."/>
            <person name="Yan P."/>
            <person name="Huang S."/>
            <person name="Fei Z."/>
            <person name="Lin K."/>
        </authorList>
    </citation>
    <scope>NUCLEOTIDE SEQUENCE [LARGE SCALE GENOMIC DNA]</scope>
    <source>
        <strain evidence="3">cv. 9930</strain>
    </source>
</reference>
<organism evidence="2 3">
    <name type="scientific">Cucumis sativus</name>
    <name type="common">Cucumber</name>
    <dbReference type="NCBI Taxonomy" id="3659"/>
    <lineage>
        <taxon>Eukaryota</taxon>
        <taxon>Viridiplantae</taxon>
        <taxon>Streptophyta</taxon>
        <taxon>Embryophyta</taxon>
        <taxon>Tracheophyta</taxon>
        <taxon>Spermatophyta</taxon>
        <taxon>Magnoliopsida</taxon>
        <taxon>eudicotyledons</taxon>
        <taxon>Gunneridae</taxon>
        <taxon>Pentapetalae</taxon>
        <taxon>rosids</taxon>
        <taxon>fabids</taxon>
        <taxon>Cucurbitales</taxon>
        <taxon>Cucurbitaceae</taxon>
        <taxon>Benincaseae</taxon>
        <taxon>Cucumis</taxon>
    </lineage>
</organism>
<name>A0A0A0LVN9_CUCSA</name>
<keyword evidence="3" id="KW-1185">Reference proteome</keyword>
<feature type="chain" id="PRO_5001966493" evidence="1">
    <location>
        <begin position="23"/>
        <end position="128"/>
    </location>
</feature>
<protein>
    <submittedName>
        <fullName evidence="2">Uncharacterized protein</fullName>
    </submittedName>
</protein>
<accession>A0A0A0LVN9</accession>
<dbReference type="OrthoDB" id="1412948at2759"/>
<dbReference type="EMBL" id="CM002922">
    <property type="protein sequence ID" value="KGN64086.1"/>
    <property type="molecule type" value="Genomic_DNA"/>
</dbReference>
<evidence type="ECO:0000256" key="1">
    <source>
        <dbReference type="SAM" id="SignalP"/>
    </source>
</evidence>
<reference evidence="2 3" key="2">
    <citation type="journal article" date="2009" name="PLoS ONE">
        <title>An integrated genetic and cytogenetic map of the cucumber genome.</title>
        <authorList>
            <person name="Ren Y."/>
            <person name="Zhang Z."/>
            <person name="Liu J."/>
            <person name="Staub J.E."/>
            <person name="Han Y."/>
            <person name="Cheng Z."/>
            <person name="Li X."/>
            <person name="Lu J."/>
            <person name="Miao H."/>
            <person name="Kang H."/>
            <person name="Xie B."/>
            <person name="Gu X."/>
            <person name="Wang X."/>
            <person name="Du Y."/>
            <person name="Jin W."/>
            <person name="Huang S."/>
        </authorList>
    </citation>
    <scope>NUCLEOTIDE SEQUENCE [LARGE SCALE GENOMIC DNA]</scope>
    <source>
        <strain evidence="3">cv. 9930</strain>
    </source>
</reference>
<sequence>MASPRLRLFFLFAFVLLRGGVADGRSYPVSTQVLGKETQEDVMKKMERIRVKEQDGCRSSPSTTDSSDNLYQNKKRILNVKYKWINKRDKSEGGHLLNDEGSRFIAYNADYFVAKPHPPKNNGGGKYL</sequence>
<reference evidence="2 3" key="1">
    <citation type="journal article" date="2009" name="Nat. Genet.">
        <title>The genome of the cucumber, Cucumis sativus L.</title>
        <authorList>
            <person name="Huang S."/>
            <person name="Li R."/>
            <person name="Zhang Z."/>
            <person name="Li L."/>
            <person name="Gu X."/>
            <person name="Fan W."/>
            <person name="Lucas W.J."/>
            <person name="Wang X."/>
            <person name="Xie B."/>
            <person name="Ni P."/>
            <person name="Ren Y."/>
            <person name="Zhu H."/>
            <person name="Li J."/>
            <person name="Lin K."/>
            <person name="Jin W."/>
            <person name="Fei Z."/>
            <person name="Li G."/>
            <person name="Staub J."/>
            <person name="Kilian A."/>
            <person name="van der Vossen E.A."/>
            <person name="Wu Y."/>
            <person name="Guo J."/>
            <person name="He J."/>
            <person name="Jia Z."/>
            <person name="Ren Y."/>
            <person name="Tian G."/>
            <person name="Lu Y."/>
            <person name="Ruan J."/>
            <person name="Qian W."/>
            <person name="Wang M."/>
            <person name="Huang Q."/>
            <person name="Li B."/>
            <person name="Xuan Z."/>
            <person name="Cao J."/>
            <person name="Asan"/>
            <person name="Wu Z."/>
            <person name="Zhang J."/>
            <person name="Cai Q."/>
            <person name="Bai Y."/>
            <person name="Zhao B."/>
            <person name="Han Y."/>
            <person name="Li Y."/>
            <person name="Li X."/>
            <person name="Wang S."/>
            <person name="Shi Q."/>
            <person name="Liu S."/>
            <person name="Cho W.K."/>
            <person name="Kim J.Y."/>
            <person name="Xu Y."/>
            <person name="Heller-Uszynska K."/>
            <person name="Miao H."/>
            <person name="Cheng Z."/>
            <person name="Zhang S."/>
            <person name="Wu J."/>
            <person name="Yang Y."/>
            <person name="Kang H."/>
            <person name="Li M."/>
            <person name="Liang H."/>
            <person name="Ren X."/>
            <person name="Shi Z."/>
            <person name="Wen M."/>
            <person name="Jian M."/>
            <person name="Yang H."/>
            <person name="Zhang G."/>
            <person name="Yang Z."/>
            <person name="Chen R."/>
            <person name="Liu S."/>
            <person name="Li J."/>
            <person name="Ma L."/>
            <person name="Liu H."/>
            <person name="Zhou Y."/>
            <person name="Zhao J."/>
            <person name="Fang X."/>
            <person name="Li G."/>
            <person name="Fang L."/>
            <person name="Li Y."/>
            <person name="Liu D."/>
            <person name="Zheng H."/>
            <person name="Zhang Y."/>
            <person name="Qin N."/>
            <person name="Li Z."/>
            <person name="Yang G."/>
            <person name="Yang S."/>
            <person name="Bolund L."/>
            <person name="Kristiansen K."/>
            <person name="Zheng H."/>
            <person name="Li S."/>
            <person name="Zhang X."/>
            <person name="Yang H."/>
            <person name="Wang J."/>
            <person name="Sun R."/>
            <person name="Zhang B."/>
            <person name="Jiang S."/>
            <person name="Wang J."/>
            <person name="Du Y."/>
            <person name="Li S."/>
        </authorList>
    </citation>
    <scope>NUCLEOTIDE SEQUENCE [LARGE SCALE GENOMIC DNA]</scope>
    <source>
        <strain evidence="3">cv. 9930</strain>
    </source>
</reference>
<gene>
    <name evidence="2" type="ORF">Csa_1G040000</name>
</gene>
<feature type="signal peptide" evidence="1">
    <location>
        <begin position="1"/>
        <end position="22"/>
    </location>
</feature>
<evidence type="ECO:0000313" key="3">
    <source>
        <dbReference type="Proteomes" id="UP000029981"/>
    </source>
</evidence>
<reference evidence="2 3" key="3">
    <citation type="journal article" date="2010" name="BMC Genomics">
        <title>Transcriptome sequencing and comparative analysis of cucumber flowers with different sex types.</title>
        <authorList>
            <person name="Guo S."/>
            <person name="Zheng Y."/>
            <person name="Joung J.G."/>
            <person name="Liu S."/>
            <person name="Zhang Z."/>
            <person name="Crasta O.R."/>
            <person name="Sobral B.W."/>
            <person name="Xu Y."/>
            <person name="Huang S."/>
            <person name="Fei Z."/>
        </authorList>
    </citation>
    <scope>NUCLEOTIDE SEQUENCE [LARGE SCALE GENOMIC DNA]</scope>
    <source>
        <strain evidence="3">cv. 9930</strain>
    </source>
</reference>
<keyword evidence="1" id="KW-0732">Signal</keyword>
<evidence type="ECO:0000313" key="2">
    <source>
        <dbReference type="EMBL" id="KGN64086.1"/>
    </source>
</evidence>
<proteinExistence type="predicted"/>
<dbReference type="AlphaFoldDB" id="A0A0A0LVN9"/>